<feature type="region of interest" description="Disordered" evidence="1">
    <location>
        <begin position="564"/>
        <end position="585"/>
    </location>
</feature>
<comment type="caution">
    <text evidence="2">The sequence shown here is derived from an EMBL/GenBank/DDBJ whole genome shotgun (WGS) entry which is preliminary data.</text>
</comment>
<protein>
    <submittedName>
        <fullName evidence="2">Uncharacterized protein</fullName>
    </submittedName>
</protein>
<gene>
    <name evidence="2" type="ORF">ACH4TF_18740</name>
</gene>
<reference evidence="2 3" key="1">
    <citation type="submission" date="2024-10" db="EMBL/GenBank/DDBJ databases">
        <title>The Natural Products Discovery Center: Release of the First 8490 Sequenced Strains for Exploring Actinobacteria Biosynthetic Diversity.</title>
        <authorList>
            <person name="Kalkreuter E."/>
            <person name="Kautsar S.A."/>
            <person name="Yang D."/>
            <person name="Bader C.D."/>
            <person name="Teijaro C.N."/>
            <person name="Fluegel L."/>
            <person name="Davis C.M."/>
            <person name="Simpson J.R."/>
            <person name="Lauterbach L."/>
            <person name="Steele A.D."/>
            <person name="Gui C."/>
            <person name="Meng S."/>
            <person name="Li G."/>
            <person name="Viehrig K."/>
            <person name="Ye F."/>
            <person name="Su P."/>
            <person name="Kiefer A.F."/>
            <person name="Nichols A."/>
            <person name="Cepeda A.J."/>
            <person name="Yan W."/>
            <person name="Fan B."/>
            <person name="Jiang Y."/>
            <person name="Adhikari A."/>
            <person name="Zheng C.-J."/>
            <person name="Schuster L."/>
            <person name="Cowan T.M."/>
            <person name="Smanski M.J."/>
            <person name="Chevrette M.G."/>
            <person name="De Carvalho L.P.S."/>
            <person name="Shen B."/>
        </authorList>
    </citation>
    <scope>NUCLEOTIDE SEQUENCE [LARGE SCALE GENOMIC DNA]</scope>
    <source>
        <strain evidence="2 3">NPDC020979</strain>
    </source>
</reference>
<evidence type="ECO:0000313" key="3">
    <source>
        <dbReference type="Proteomes" id="UP001611162"/>
    </source>
</evidence>
<dbReference type="RefSeq" id="WP_397613369.1">
    <property type="nucleotide sequence ID" value="NZ_JBIRRB010000006.1"/>
</dbReference>
<dbReference type="Proteomes" id="UP001611162">
    <property type="component" value="Unassembled WGS sequence"/>
</dbReference>
<accession>A0ABW7T4Q2</accession>
<keyword evidence="3" id="KW-1185">Reference proteome</keyword>
<name>A0ABW7T4Q2_9ACTN</name>
<evidence type="ECO:0000256" key="1">
    <source>
        <dbReference type="SAM" id="MobiDB-lite"/>
    </source>
</evidence>
<organism evidence="2 3">
    <name type="scientific">Streptomyces abikoensis</name>
    <dbReference type="NCBI Taxonomy" id="97398"/>
    <lineage>
        <taxon>Bacteria</taxon>
        <taxon>Bacillati</taxon>
        <taxon>Actinomycetota</taxon>
        <taxon>Actinomycetes</taxon>
        <taxon>Kitasatosporales</taxon>
        <taxon>Streptomycetaceae</taxon>
        <taxon>Streptomyces</taxon>
    </lineage>
</organism>
<sequence>MPEDIGRRIARLETQLTAISRAPKLTSASLEDATLEVYDDKGSLRALVGQQPDGTSGVTVVNGPVPPTPAKPAVTPAMGALSVSWDGQFENRAVSPLDFARVEVHVGPVANFEPDASTLRGTVESAQGGTVTVPLGYQQWWVRLRTRSLSGAVSAASTAVSGEPRQAHTADIAAGAITADKLSVGSTGNCLPDPGFETGVIEARITALGLPWAKIEAGGADSPCCLTIATTGGEPRWMPYEPFTVNPGDMYWLGVHYRCSKAWVGSGVGISLVWRDAQGKILDTGSVTAPEPQADGQWRRISGKVRAPEGAVRAEARIQAGEGTAGEVSFDNAEVRSIMTSATKGERAEIGPDGVRLFDGQGEQVVSLVTGAPNYLSLTAHDGTAVASISDNGAAGFQSLAVADKLTWRGTDLQTVLDRMPRGLVAIGRQKTRVKSAGTEVGWFEIGFDADPAREYRIVIDAHVEPSAGGGELRMRMRDGGASTPDLRSPQVQSAVHQLARTGAWQRVRLELPISGAALGGGRHRLLATFDVKEGPAGQTATLIGGDGYPAFMYVEDIGPKLNESGGYNNGGSTGGGQPDPKPIPQQYTKTYAATWSGSYDRRGTYSEYYGDKILQGYYSETHGTLAALAGFPADVTKDLAGATVQRVELFLYFDHWYNSGGGTAVIKTHGHSARPGTFSSSSASKAVDWNRNEGRWVDITDLFDPARTKGIALDPNSTGSDFYGRAHGVGQANPPQLRVRFTR</sequence>
<proteinExistence type="predicted"/>
<evidence type="ECO:0000313" key="2">
    <source>
        <dbReference type="EMBL" id="MFI0912484.1"/>
    </source>
</evidence>
<dbReference type="Gene3D" id="2.60.120.260">
    <property type="entry name" value="Galactose-binding domain-like"/>
    <property type="match status" value="1"/>
</dbReference>
<feature type="compositionally biased region" description="Gly residues" evidence="1">
    <location>
        <begin position="568"/>
        <end position="578"/>
    </location>
</feature>
<dbReference type="EMBL" id="JBIRRB010000006">
    <property type="protein sequence ID" value="MFI0912484.1"/>
    <property type="molecule type" value="Genomic_DNA"/>
</dbReference>